<feature type="region of interest" description="Disordered" evidence="1">
    <location>
        <begin position="1"/>
        <end position="130"/>
    </location>
</feature>
<reference evidence="3" key="1">
    <citation type="submission" date="2025-08" db="UniProtKB">
        <authorList>
            <consortium name="RefSeq"/>
        </authorList>
    </citation>
    <scope>IDENTIFICATION</scope>
</reference>
<evidence type="ECO:0000256" key="1">
    <source>
        <dbReference type="SAM" id="MobiDB-lite"/>
    </source>
</evidence>
<accession>A0A6J0HUD5</accession>
<evidence type="ECO:0000313" key="3">
    <source>
        <dbReference type="RefSeq" id="XP_017677566.1"/>
    </source>
</evidence>
<gene>
    <name evidence="3" type="primary">LOC108500805</name>
</gene>
<proteinExistence type="predicted"/>
<name>A0A6J0HUD5_9PASS</name>
<dbReference type="RefSeq" id="XP_017677566.1">
    <property type="nucleotide sequence ID" value="XM_017822077.1"/>
</dbReference>
<feature type="region of interest" description="Disordered" evidence="1">
    <location>
        <begin position="144"/>
        <end position="197"/>
    </location>
</feature>
<sequence>MGWGRRRWRWEGGGGERRYEGRGTSLEHGGGGTGSRRCVRPRARGDPAGVGVAGRRGAAAAARPGARPCLSPPPPARRSPEQKLERKRKVVTPRVGAATWGPGGRGEGRVTPGSALPRAGKGTVPGGRRRCQREVRAEPHLVRPPGEAARSFRPVCAGGAGGSGRAGSPQGLCRGWPWSRTSGQRPGQRASLGLITK</sequence>
<dbReference type="AlphaFoldDB" id="A0A6J0HUD5"/>
<protein>
    <submittedName>
        <fullName evidence="3">Uncharacterized protein FLJ37310-like</fullName>
    </submittedName>
</protein>
<dbReference type="Proteomes" id="UP000504624">
    <property type="component" value="Unplaced"/>
</dbReference>
<evidence type="ECO:0000313" key="2">
    <source>
        <dbReference type="Proteomes" id="UP000504624"/>
    </source>
</evidence>
<feature type="compositionally biased region" description="Low complexity" evidence="1">
    <location>
        <begin position="46"/>
        <end position="68"/>
    </location>
</feature>
<organism evidence="2 3">
    <name type="scientific">Lepidothrix coronata</name>
    <name type="common">blue-crowned manakin</name>
    <dbReference type="NCBI Taxonomy" id="321398"/>
    <lineage>
        <taxon>Eukaryota</taxon>
        <taxon>Metazoa</taxon>
        <taxon>Chordata</taxon>
        <taxon>Craniata</taxon>
        <taxon>Vertebrata</taxon>
        <taxon>Euteleostomi</taxon>
        <taxon>Archelosauria</taxon>
        <taxon>Archosauria</taxon>
        <taxon>Dinosauria</taxon>
        <taxon>Saurischia</taxon>
        <taxon>Theropoda</taxon>
        <taxon>Coelurosauria</taxon>
        <taxon>Aves</taxon>
        <taxon>Neognathae</taxon>
        <taxon>Neoaves</taxon>
        <taxon>Telluraves</taxon>
        <taxon>Australaves</taxon>
        <taxon>Passeriformes</taxon>
        <taxon>Pipridae</taxon>
        <taxon>Lepidothrix</taxon>
    </lineage>
</organism>
<dbReference type="GeneID" id="108500805"/>
<keyword evidence="2" id="KW-1185">Reference proteome</keyword>